<dbReference type="PANTHER" id="PTHR31212">
    <property type="entry name" value="ALPHA-KETOGLUTARATE-DEPENDENT DIOXYGENASE ALKB HOMOLOG 3"/>
    <property type="match status" value="1"/>
</dbReference>
<dbReference type="Proteomes" id="UP000565441">
    <property type="component" value="Unassembled WGS sequence"/>
</dbReference>
<protein>
    <recommendedName>
        <fullName evidence="2">Fe2OG dioxygenase domain-containing protein</fullName>
    </recommendedName>
</protein>
<feature type="region of interest" description="Disordered" evidence="1">
    <location>
        <begin position="200"/>
        <end position="224"/>
    </location>
</feature>
<dbReference type="InterPro" id="IPR032854">
    <property type="entry name" value="ALKBH3"/>
</dbReference>
<dbReference type="InterPro" id="IPR005123">
    <property type="entry name" value="Oxoglu/Fe-dep_dioxygenase_dom"/>
</dbReference>
<name>A0A8H5H4D8_9AGAR</name>
<dbReference type="PANTHER" id="PTHR31212:SF5">
    <property type="entry name" value="ISOCHORISMATASE FAMILY PROTEIN FAMILY (AFU_ORTHOLOGUE AFUA_3G14500)"/>
    <property type="match status" value="1"/>
</dbReference>
<sequence length="350" mass="38738">MPADRTDRNDGRSITAFYLQAADQLPQSFSGRATRRSTAPRMSRATASFSSELGVGDSLGAGDSYLVADILPEELAEVAFENMRTEVKWYTMYHRGGEVPRLVAVEGDVGPDGSFPLYRHPADESPPLSAFSPTVACIRDYVQKFLQHPVNHVLIQHYRSGKDHISEHSDKTIDVVRGSNIVNVSLGAQRVMTLRLKAARKKDEEVPSVTDANSDAPGTPPPRLTQRIPLPNNSMFVMGPETNKYWLHGIKHDNRALSSKSEAELFQGGERISLTFRHIGTFLTADESKIYGQGAKGKTKETARPVVSGGAESEALIRAFGEENQRNDFDWDLNYGEGYDVLHFAEQQDD</sequence>
<evidence type="ECO:0000259" key="2">
    <source>
        <dbReference type="PROSITE" id="PS51471"/>
    </source>
</evidence>
<dbReference type="AlphaFoldDB" id="A0A8H5H4D8"/>
<dbReference type="GO" id="GO:0006307">
    <property type="term" value="P:DNA alkylation repair"/>
    <property type="evidence" value="ECO:0007669"/>
    <property type="project" value="InterPro"/>
</dbReference>
<proteinExistence type="predicted"/>
<dbReference type="PROSITE" id="PS51471">
    <property type="entry name" value="FE2OG_OXY"/>
    <property type="match status" value="1"/>
</dbReference>
<accession>A0A8H5H4D8</accession>
<dbReference type="SUPFAM" id="SSF51197">
    <property type="entry name" value="Clavaminate synthase-like"/>
    <property type="match status" value="1"/>
</dbReference>
<dbReference type="InterPro" id="IPR027450">
    <property type="entry name" value="AlkB-like"/>
</dbReference>
<dbReference type="GO" id="GO:0051213">
    <property type="term" value="F:dioxygenase activity"/>
    <property type="evidence" value="ECO:0007669"/>
    <property type="project" value="InterPro"/>
</dbReference>
<dbReference type="EMBL" id="JAACJP010000028">
    <property type="protein sequence ID" value="KAF5376487.1"/>
    <property type="molecule type" value="Genomic_DNA"/>
</dbReference>
<evidence type="ECO:0000313" key="3">
    <source>
        <dbReference type="EMBL" id="KAF5376487.1"/>
    </source>
</evidence>
<feature type="domain" description="Fe2OG dioxygenase" evidence="2">
    <location>
        <begin position="149"/>
        <end position="280"/>
    </location>
</feature>
<keyword evidence="4" id="KW-1185">Reference proteome</keyword>
<gene>
    <name evidence="3" type="ORF">D9615_008646</name>
</gene>
<evidence type="ECO:0000256" key="1">
    <source>
        <dbReference type="SAM" id="MobiDB-lite"/>
    </source>
</evidence>
<comment type="caution">
    <text evidence="3">The sequence shown here is derived from an EMBL/GenBank/DDBJ whole genome shotgun (WGS) entry which is preliminary data.</text>
</comment>
<reference evidence="3 4" key="1">
    <citation type="journal article" date="2020" name="ISME J.">
        <title>Uncovering the hidden diversity of litter-decomposition mechanisms in mushroom-forming fungi.</title>
        <authorList>
            <person name="Floudas D."/>
            <person name="Bentzer J."/>
            <person name="Ahren D."/>
            <person name="Johansson T."/>
            <person name="Persson P."/>
            <person name="Tunlid A."/>
        </authorList>
    </citation>
    <scope>NUCLEOTIDE SEQUENCE [LARGE SCALE GENOMIC DNA]</scope>
    <source>
        <strain evidence="3 4">CBS 661.87</strain>
    </source>
</reference>
<dbReference type="Gene3D" id="2.60.120.590">
    <property type="entry name" value="Alpha-ketoglutarate-dependent dioxygenase AlkB-like"/>
    <property type="match status" value="1"/>
</dbReference>
<evidence type="ECO:0000313" key="4">
    <source>
        <dbReference type="Proteomes" id="UP000565441"/>
    </source>
</evidence>
<dbReference type="OrthoDB" id="445341at2759"/>
<dbReference type="Pfam" id="PF13532">
    <property type="entry name" value="2OG-FeII_Oxy_2"/>
    <property type="match status" value="1"/>
</dbReference>
<dbReference type="InterPro" id="IPR037151">
    <property type="entry name" value="AlkB-like_sf"/>
</dbReference>
<organism evidence="3 4">
    <name type="scientific">Tricholomella constricta</name>
    <dbReference type="NCBI Taxonomy" id="117010"/>
    <lineage>
        <taxon>Eukaryota</taxon>
        <taxon>Fungi</taxon>
        <taxon>Dikarya</taxon>
        <taxon>Basidiomycota</taxon>
        <taxon>Agaricomycotina</taxon>
        <taxon>Agaricomycetes</taxon>
        <taxon>Agaricomycetidae</taxon>
        <taxon>Agaricales</taxon>
        <taxon>Tricholomatineae</taxon>
        <taxon>Lyophyllaceae</taxon>
        <taxon>Tricholomella</taxon>
    </lineage>
</organism>